<feature type="domain" description="PEP-utilising enzyme mobile" evidence="1">
    <location>
        <begin position="499"/>
        <end position="569"/>
    </location>
</feature>
<dbReference type="InterPro" id="IPR008279">
    <property type="entry name" value="PEP-util_enz_mobile_dom"/>
</dbReference>
<dbReference type="AlphaFoldDB" id="A0A6J7IGN6"/>
<dbReference type="SUPFAM" id="SSF52009">
    <property type="entry name" value="Phosphohistidine domain"/>
    <property type="match status" value="1"/>
</dbReference>
<dbReference type="GO" id="GO:0016772">
    <property type="term" value="F:transferase activity, transferring phosphorus-containing groups"/>
    <property type="evidence" value="ECO:0007669"/>
    <property type="project" value="InterPro"/>
</dbReference>
<dbReference type="PANTHER" id="PTHR43615">
    <property type="entry name" value="PHOSPHOENOLPYRUVATE SYNTHASE-RELATED"/>
    <property type="match status" value="1"/>
</dbReference>
<protein>
    <submittedName>
        <fullName evidence="2">Unannotated protein</fullName>
    </submittedName>
</protein>
<dbReference type="InterPro" id="IPR051549">
    <property type="entry name" value="PEP_Utilizing_Enz"/>
</dbReference>
<sequence>MDRWIADTEQSERFPIYTRGNADEVGPDPFTPLNWSLPWEQGVVPGTAWGWIHMGTFKEQEFLWTQPETYGSWGGYFYNQVSVGRVFGHRMPGLTADAIDVSFFGQNPAVPKYVEDPRDNDEECSAALGATFAGILGNSQQPLLDEFLAEVQAWVASRPDLSSVSDAELVEYGRAMAKRQNRTWDVYAQVVVGATVGPAIVQGVADAVGKPELGITIFAALGEVASAGVPERIWDLSRMVNGSPEISAAFDSGVDGLHERLAALPSAASFNAAFAGLLDDFGHRGVNEWELSADTWRINPSLAYDMIDRVRKQDDSNSPEIRSAQAMANRIAAEAELSALVAGDEATAGMLAAGINSGQTSYRMREAGKNAAVKLFHEPKLAFRELGRRMNERGSIADPMDIFMLLDSELDGFLVDQSGWSATLAQRSVDFATLKDLDPPYVVMHGQPIPPISEWPRKGSVGGAAEAPGTMIKAVAGSPGSVTARTRIISDLSHADELEPGEILVCTTTDPSWVPLFMIASAVICEIGAPGSHAVIVSREIGVPCVVSLLGASHKLPTGTLVELNGSTGTVTVVESA</sequence>
<reference evidence="2" key="1">
    <citation type="submission" date="2020-05" db="EMBL/GenBank/DDBJ databases">
        <authorList>
            <person name="Chiriac C."/>
            <person name="Salcher M."/>
            <person name="Ghai R."/>
            <person name="Kavagutti S V."/>
        </authorList>
    </citation>
    <scope>NUCLEOTIDE SEQUENCE</scope>
</reference>
<dbReference type="PANTHER" id="PTHR43615:SF1">
    <property type="entry name" value="PPDK_N DOMAIN-CONTAINING PROTEIN"/>
    <property type="match status" value="1"/>
</dbReference>
<gene>
    <name evidence="2" type="ORF">UFOPK3772_00189</name>
</gene>
<accession>A0A6J7IGN6</accession>
<dbReference type="InterPro" id="IPR036637">
    <property type="entry name" value="Phosphohistidine_dom_sf"/>
</dbReference>
<organism evidence="2">
    <name type="scientific">freshwater metagenome</name>
    <dbReference type="NCBI Taxonomy" id="449393"/>
    <lineage>
        <taxon>unclassified sequences</taxon>
        <taxon>metagenomes</taxon>
        <taxon>ecological metagenomes</taxon>
    </lineage>
</organism>
<name>A0A6J7IGN6_9ZZZZ</name>
<dbReference type="Gene3D" id="3.50.30.10">
    <property type="entry name" value="Phosphohistidine domain"/>
    <property type="match status" value="1"/>
</dbReference>
<evidence type="ECO:0000313" key="2">
    <source>
        <dbReference type="EMBL" id="CAB4929925.1"/>
    </source>
</evidence>
<proteinExistence type="predicted"/>
<evidence type="ECO:0000259" key="1">
    <source>
        <dbReference type="Pfam" id="PF00391"/>
    </source>
</evidence>
<dbReference type="Pfam" id="PF00391">
    <property type="entry name" value="PEP-utilizers"/>
    <property type="match status" value="1"/>
</dbReference>
<dbReference type="EMBL" id="CAFBNE010000003">
    <property type="protein sequence ID" value="CAB4929925.1"/>
    <property type="molecule type" value="Genomic_DNA"/>
</dbReference>